<organism evidence="1 2">
    <name type="scientific">Candidatus Obscuribacter phosphatis</name>
    <dbReference type="NCBI Taxonomy" id="1906157"/>
    <lineage>
        <taxon>Bacteria</taxon>
        <taxon>Bacillati</taxon>
        <taxon>Candidatus Melainabacteria</taxon>
        <taxon>Candidatus Obscuribacterales</taxon>
        <taxon>Candidatus Obscuribacteraceae</taxon>
        <taxon>Candidatus Obscuribacter</taxon>
    </lineage>
</organism>
<dbReference type="EMBL" id="JAFLCK010000008">
    <property type="protein sequence ID" value="MBN8660191.1"/>
    <property type="molecule type" value="Genomic_DNA"/>
</dbReference>
<name>A0A8J7PC57_9BACT</name>
<accession>A0A8J7PC57</accession>
<dbReference type="Proteomes" id="UP000664277">
    <property type="component" value="Unassembled WGS sequence"/>
</dbReference>
<dbReference type="AlphaFoldDB" id="A0A8J7PC57"/>
<reference evidence="1" key="1">
    <citation type="submission" date="2021-02" db="EMBL/GenBank/DDBJ databases">
        <title>Genome-Resolved Metagenomics of a Microbial Community Performing Photosynthetic Biological Nutrient Removal.</title>
        <authorList>
            <person name="Mcdaniel E.A."/>
        </authorList>
    </citation>
    <scope>NUCLEOTIDE SEQUENCE</scope>
    <source>
        <strain evidence="1">UWPOB_OBS1</strain>
    </source>
</reference>
<sequence length="283" mass="31276">MDRRLSLASAGLLSFFLLLSPGISSALADNLVRGKESPGPEAQSSLSVPFLLEYFDRSGPDKNGDVSAFQKLIEGNKSDKFVFLYQPVLTKEVSPIAFSQSVARNALTRFNFYLSAPQNGELMKVYAAKSNARKSLAMLDGVECTADAVSFNKALSKVRQDAKQSLQLQAWQRRDKLKIRYQADFKNNFSEGGRLTLFLVDKIALPQGLALPVVVQAEDLGFFAHGHKGPSERVFEVDAAVLKRRRNEAAPLRAILILQNNFNFQILGLAETTVEKPAFSNLF</sequence>
<gene>
    <name evidence="1" type="ORF">J0M35_07490</name>
</gene>
<proteinExistence type="predicted"/>
<evidence type="ECO:0000313" key="1">
    <source>
        <dbReference type="EMBL" id="MBN8660191.1"/>
    </source>
</evidence>
<comment type="caution">
    <text evidence="1">The sequence shown here is derived from an EMBL/GenBank/DDBJ whole genome shotgun (WGS) entry which is preliminary data.</text>
</comment>
<evidence type="ECO:0000313" key="2">
    <source>
        <dbReference type="Proteomes" id="UP000664277"/>
    </source>
</evidence>
<protein>
    <submittedName>
        <fullName evidence="1">Uncharacterized protein</fullName>
    </submittedName>
</protein>